<evidence type="ECO:0000259" key="2">
    <source>
        <dbReference type="Pfam" id="PF17116"/>
    </source>
</evidence>
<keyword evidence="1" id="KW-0732">Signal</keyword>
<dbReference type="AlphaFoldDB" id="A0A4R7EY49"/>
<reference evidence="3 4" key="1">
    <citation type="submission" date="2019-03" db="EMBL/GenBank/DDBJ databases">
        <title>Genomic Encyclopedia of Archaeal and Bacterial Type Strains, Phase II (KMG-II): from individual species to whole genera.</title>
        <authorList>
            <person name="Goeker M."/>
        </authorList>
    </citation>
    <scope>NUCLEOTIDE SEQUENCE [LARGE SCALE GENOMIC DNA]</scope>
    <source>
        <strain evidence="3 4">DSM 28213</strain>
    </source>
</reference>
<feature type="domain" description="Type 9 secretion system plug protein N-terminal" evidence="2">
    <location>
        <begin position="31"/>
        <end position="151"/>
    </location>
</feature>
<keyword evidence="4" id="KW-1185">Reference proteome</keyword>
<feature type="chain" id="PRO_5020653369" evidence="1">
    <location>
        <begin position="21"/>
        <end position="416"/>
    </location>
</feature>
<dbReference type="Proteomes" id="UP000295215">
    <property type="component" value="Unassembled WGS sequence"/>
</dbReference>
<dbReference type="OrthoDB" id="1522602at2"/>
<comment type="caution">
    <text evidence="3">The sequence shown here is derived from an EMBL/GenBank/DDBJ whole genome shotgun (WGS) entry which is preliminary data.</text>
</comment>
<evidence type="ECO:0000256" key="1">
    <source>
        <dbReference type="SAM" id="SignalP"/>
    </source>
</evidence>
<evidence type="ECO:0000313" key="4">
    <source>
        <dbReference type="Proteomes" id="UP000295215"/>
    </source>
</evidence>
<name>A0A4R7EY49_9FLAO</name>
<dbReference type="InterPro" id="IPR031345">
    <property type="entry name" value="T9SS_Plug_N"/>
</dbReference>
<dbReference type="EMBL" id="SOAG01000009">
    <property type="protein sequence ID" value="TDS60164.1"/>
    <property type="molecule type" value="Genomic_DNA"/>
</dbReference>
<sequence length="416" mass="48764">MINKLLYILCCLLFVHSAKAQKTADFTADYIKSAAFTKDSQSVNPFFELGESFSIEFDDLYGNEGNYFYRVKAYNYDWTPSKLKQIEYIKGMENQRIKNYVNSYNTLQSYTHYKLTFPNAMYRITKSGNYILEIYDEDNEVVIRRKFILYETMVNVPSQVKRTRNLKYSETKQNVDFTIKLGDAPFQNPVQNIKVAIFQNGRWDSYIKDIKPMYTIGTDLIYKYDGETQFWAGNQFLYFDNSDIRQVNNMIFSNKIENGIYNTYLYTNESRRYKGYTYFPDINGAFYPRIIGGKNANAEAEYSWVYFSFKPDSDMPDGVDYYITGMFNGYELTPSSKMAYNTQKEAYEKAILLKQGFTNYSYTAVFKNKVNPELNPDGNYALTTNQYQIIVYYKSATDLYDRVIGFAEANAKEITY</sequence>
<proteinExistence type="predicted"/>
<feature type="signal peptide" evidence="1">
    <location>
        <begin position="1"/>
        <end position="20"/>
    </location>
</feature>
<protein>
    <submittedName>
        <fullName evidence="3">Uncharacterized protein DUF5103</fullName>
    </submittedName>
</protein>
<evidence type="ECO:0000313" key="3">
    <source>
        <dbReference type="EMBL" id="TDS60164.1"/>
    </source>
</evidence>
<accession>A0A4R7EY49</accession>
<dbReference type="RefSeq" id="WP_133712239.1">
    <property type="nucleotide sequence ID" value="NZ_SOAG01000009.1"/>
</dbReference>
<gene>
    <name evidence="3" type="ORF">C8P70_10920</name>
</gene>
<organism evidence="3 4">
    <name type="scientific">Myroides indicus</name>
    <dbReference type="NCBI Taxonomy" id="1323422"/>
    <lineage>
        <taxon>Bacteria</taxon>
        <taxon>Pseudomonadati</taxon>
        <taxon>Bacteroidota</taxon>
        <taxon>Flavobacteriia</taxon>
        <taxon>Flavobacteriales</taxon>
        <taxon>Flavobacteriaceae</taxon>
        <taxon>Myroides</taxon>
    </lineage>
</organism>
<dbReference type="Pfam" id="PF17116">
    <property type="entry name" value="T9SS_plug_1st"/>
    <property type="match status" value="1"/>
</dbReference>